<reference evidence="2 3" key="1">
    <citation type="submission" date="2017-10" db="EMBL/GenBank/DDBJ databases">
        <title>Complete Genome Sequence of Faecalibacterium prausnitzii isolated from the gut of healthy adult Indian.</title>
        <authorList>
            <person name="Bag S."/>
            <person name="Ghosh T.S."/>
            <person name="Das B."/>
        </authorList>
    </citation>
    <scope>NUCLEOTIDE SEQUENCE [LARGE SCALE GENOMIC DNA]</scope>
    <source>
        <strain evidence="2 3">Indica</strain>
    </source>
</reference>
<protein>
    <recommendedName>
        <fullName evidence="4">Oligosaccharide repeat unit polymerase</fullName>
    </recommendedName>
</protein>
<feature type="transmembrane region" description="Helical" evidence="1">
    <location>
        <begin position="196"/>
        <end position="214"/>
    </location>
</feature>
<evidence type="ECO:0000313" key="2">
    <source>
        <dbReference type="EMBL" id="ATL89822.1"/>
    </source>
</evidence>
<dbReference type="RefSeq" id="WP_098923395.1">
    <property type="nucleotide sequence ID" value="NZ_CP023819.1"/>
</dbReference>
<feature type="transmembrane region" description="Helical" evidence="1">
    <location>
        <begin position="359"/>
        <end position="380"/>
    </location>
</feature>
<feature type="transmembrane region" description="Helical" evidence="1">
    <location>
        <begin position="250"/>
        <end position="268"/>
    </location>
</feature>
<feature type="transmembrane region" description="Helical" evidence="1">
    <location>
        <begin position="392"/>
        <end position="410"/>
    </location>
</feature>
<dbReference type="Proteomes" id="UP000223709">
    <property type="component" value="Chromosome"/>
</dbReference>
<sequence>MNAIYLLLLFGIILFGLSYCLSGRDIMAPSVIMCAMFVISTFFAIMNIKNWKIDYSLDSVLILVAGMVTFILAEALFHGMQNKKVRRVRKADQAEMHPVVIQKSLLIFAVIFDVLVLLWFYMEICRIVAGYGYTATGVGVFGRYRTIITSLTQRSDSKVALTGMVLNQMIKLVHAMGYVSLYILLNNWFAGDKKKLPYIFHIILVLAHIFSYIMEGSRGNILQIASAALIEWYILWHRKVGWHKVLTGKVVVVGVLCMLIGMPLFYSSLSWMGRATNKRLLRYIGFYVGGSIQLFDLYLKSNITKPKVFGEETLIGVLHFLNRLGFDLDVRNVNLDMIRLDELSRGNVYTFFRRPLHDFGFGGMLLFTVLVAWLFAWIYYGKIKWRDTKATPYWIMLYGYLFYWIVLMSIDQYSQSLISLTTVLQIILMFLWYNFATRYKLTLKGKLHILKR</sequence>
<dbReference type="NCBIfam" id="TIGR04370">
    <property type="entry name" value="glyco_rpt_poly"/>
    <property type="match status" value="1"/>
</dbReference>
<evidence type="ECO:0000256" key="1">
    <source>
        <dbReference type="SAM" id="Phobius"/>
    </source>
</evidence>
<gene>
    <name evidence="2" type="ORF">CRH10_05695</name>
</gene>
<accession>A0A291T9K9</accession>
<keyword evidence="1" id="KW-0472">Membrane</keyword>
<dbReference type="EMBL" id="CP023819">
    <property type="protein sequence ID" value="ATL89822.1"/>
    <property type="molecule type" value="Genomic_DNA"/>
</dbReference>
<feature type="transmembrane region" description="Helical" evidence="1">
    <location>
        <begin position="60"/>
        <end position="80"/>
    </location>
</feature>
<feature type="transmembrane region" description="Helical" evidence="1">
    <location>
        <begin position="280"/>
        <end position="299"/>
    </location>
</feature>
<dbReference type="AlphaFoldDB" id="A0A291T9K9"/>
<feature type="transmembrane region" description="Helical" evidence="1">
    <location>
        <begin position="172"/>
        <end position="190"/>
    </location>
</feature>
<name>A0A291T9K9_9FIRM</name>
<feature type="transmembrane region" description="Helical" evidence="1">
    <location>
        <begin position="30"/>
        <end position="48"/>
    </location>
</feature>
<keyword evidence="1" id="KW-1133">Transmembrane helix</keyword>
<organism evidence="2 3">
    <name type="scientific">Faecalibacterium prausnitzii</name>
    <dbReference type="NCBI Taxonomy" id="853"/>
    <lineage>
        <taxon>Bacteria</taxon>
        <taxon>Bacillati</taxon>
        <taxon>Bacillota</taxon>
        <taxon>Clostridia</taxon>
        <taxon>Eubacteriales</taxon>
        <taxon>Oscillospiraceae</taxon>
        <taxon>Faecalibacterium</taxon>
    </lineage>
</organism>
<evidence type="ECO:0008006" key="4">
    <source>
        <dbReference type="Google" id="ProtNLM"/>
    </source>
</evidence>
<keyword evidence="1" id="KW-0812">Transmembrane</keyword>
<feature type="transmembrane region" description="Helical" evidence="1">
    <location>
        <begin position="416"/>
        <end position="436"/>
    </location>
</feature>
<proteinExistence type="predicted"/>
<feature type="transmembrane region" description="Helical" evidence="1">
    <location>
        <begin position="221"/>
        <end position="238"/>
    </location>
</feature>
<evidence type="ECO:0000313" key="3">
    <source>
        <dbReference type="Proteomes" id="UP000223709"/>
    </source>
</evidence>
<feature type="transmembrane region" description="Helical" evidence="1">
    <location>
        <begin position="100"/>
        <end position="121"/>
    </location>
</feature>